<dbReference type="SMART" id="SM00404">
    <property type="entry name" value="PTPc_motif"/>
    <property type="match status" value="1"/>
</dbReference>
<dbReference type="InterPro" id="IPR000387">
    <property type="entry name" value="Tyr_Pase_dom"/>
</dbReference>
<evidence type="ECO:0000313" key="4">
    <source>
        <dbReference type="Proteomes" id="UP000464178"/>
    </source>
</evidence>
<dbReference type="Proteomes" id="UP000464178">
    <property type="component" value="Chromosome"/>
</dbReference>
<dbReference type="PROSITE" id="PS00383">
    <property type="entry name" value="TYR_PHOSPHATASE_1"/>
    <property type="match status" value="1"/>
</dbReference>
<dbReference type="Pfam" id="PF22741">
    <property type="entry name" value="PTP-NADK"/>
    <property type="match status" value="1"/>
</dbReference>
<evidence type="ECO:0000256" key="1">
    <source>
        <dbReference type="ARBA" id="ARBA00009580"/>
    </source>
</evidence>
<dbReference type="PANTHER" id="PTHR31126">
    <property type="entry name" value="TYROSINE-PROTEIN PHOSPHATASE"/>
    <property type="match status" value="1"/>
</dbReference>
<feature type="domain" description="Tyrosine specific protein phosphatases" evidence="2">
    <location>
        <begin position="115"/>
        <end position="165"/>
    </location>
</feature>
<proteinExistence type="inferred from homology"/>
<accession>A0A6P2D4A9</accession>
<keyword evidence="4" id="KW-1185">Reference proteome</keyword>
<gene>
    <name evidence="3" type="ORF">SOIL9_24490</name>
</gene>
<dbReference type="InterPro" id="IPR003595">
    <property type="entry name" value="Tyr_Pase_cat"/>
</dbReference>
<dbReference type="Gene3D" id="3.90.190.10">
    <property type="entry name" value="Protein tyrosine phosphatase superfamily"/>
    <property type="match status" value="1"/>
</dbReference>
<dbReference type="EMBL" id="LR593886">
    <property type="protein sequence ID" value="VTR95265.1"/>
    <property type="molecule type" value="Genomic_DNA"/>
</dbReference>
<dbReference type="SUPFAM" id="SSF52799">
    <property type="entry name" value="(Phosphotyrosine protein) phosphatases II"/>
    <property type="match status" value="1"/>
</dbReference>
<name>A0A6P2D4A9_9BACT</name>
<evidence type="ECO:0000313" key="3">
    <source>
        <dbReference type="EMBL" id="VTR95265.1"/>
    </source>
</evidence>
<dbReference type="AlphaFoldDB" id="A0A6P2D4A9"/>
<comment type="similarity">
    <text evidence="1">Belongs to the protein-tyrosine phosphatase family.</text>
</comment>
<dbReference type="InterPro" id="IPR029021">
    <property type="entry name" value="Prot-tyrosine_phosphatase-like"/>
</dbReference>
<evidence type="ECO:0000259" key="2">
    <source>
        <dbReference type="PROSITE" id="PS50056"/>
    </source>
</evidence>
<reference evidence="3 4" key="1">
    <citation type="submission" date="2019-05" db="EMBL/GenBank/DDBJ databases">
        <authorList>
            <consortium name="Science for Life Laboratories"/>
        </authorList>
    </citation>
    <scope>NUCLEOTIDE SEQUENCE [LARGE SCALE GENOMIC DNA]</scope>
    <source>
        <strain evidence="3">Soil9</strain>
    </source>
</reference>
<sequence>MTRRRFLALMAGTTVAGGSLLAWGVEHHTRNFHTVEPGVLYRSGQMTRTGLKLVLGAYHIKTVVTLRTVRNPDRPFPDAWEADVCAARDARHMRIVPRSWSVDKKGELPAERVVKSFLDIVSDPANQPVLVHCFAGIHRTGTMCALFRMARQGWSADQAIAEMQSYGFKPGRSREEIERYLRNYHAENRPAA</sequence>
<organism evidence="3 4">
    <name type="scientific">Gemmata massiliana</name>
    <dbReference type="NCBI Taxonomy" id="1210884"/>
    <lineage>
        <taxon>Bacteria</taxon>
        <taxon>Pseudomonadati</taxon>
        <taxon>Planctomycetota</taxon>
        <taxon>Planctomycetia</taxon>
        <taxon>Gemmatales</taxon>
        <taxon>Gemmataceae</taxon>
        <taxon>Gemmata</taxon>
    </lineage>
</organism>
<dbReference type="KEGG" id="gms:SOIL9_24490"/>
<protein>
    <recommendedName>
        <fullName evidence="2">Tyrosine specific protein phosphatases domain-containing protein</fullName>
    </recommendedName>
</protein>
<dbReference type="PROSITE" id="PS50056">
    <property type="entry name" value="TYR_PHOSPHATASE_2"/>
    <property type="match status" value="1"/>
</dbReference>
<dbReference type="InterPro" id="IPR016130">
    <property type="entry name" value="Tyr_Pase_AS"/>
</dbReference>
<dbReference type="InterPro" id="IPR055214">
    <property type="entry name" value="PTP-NADK"/>
</dbReference>
<dbReference type="PANTHER" id="PTHR31126:SF72">
    <property type="entry name" value="DUAL SPECIFICITY PROTEIN PHOSPHATASE TPBA"/>
    <property type="match status" value="1"/>
</dbReference>
<dbReference type="RefSeq" id="WP_162669703.1">
    <property type="nucleotide sequence ID" value="NZ_LR593886.1"/>
</dbReference>
<dbReference type="GO" id="GO:0016791">
    <property type="term" value="F:phosphatase activity"/>
    <property type="evidence" value="ECO:0007669"/>
    <property type="project" value="TreeGrafter"/>
</dbReference>